<dbReference type="Gene3D" id="2.60.40.10">
    <property type="entry name" value="Immunoglobulins"/>
    <property type="match status" value="1"/>
</dbReference>
<keyword evidence="1" id="KW-0812">Transmembrane</keyword>
<dbReference type="Proteomes" id="UP000178227">
    <property type="component" value="Unassembled WGS sequence"/>
</dbReference>
<name>A0A1F8GCX9_9BACT</name>
<proteinExistence type="predicted"/>
<dbReference type="AlphaFoldDB" id="A0A1F8GCX9"/>
<reference evidence="2 3" key="1">
    <citation type="journal article" date="2016" name="Nat. Commun.">
        <title>Thousands of microbial genomes shed light on interconnected biogeochemical processes in an aquifer system.</title>
        <authorList>
            <person name="Anantharaman K."/>
            <person name="Brown C.T."/>
            <person name="Hug L.A."/>
            <person name="Sharon I."/>
            <person name="Castelle C.J."/>
            <person name="Probst A.J."/>
            <person name="Thomas B.C."/>
            <person name="Singh A."/>
            <person name="Wilkins M.J."/>
            <person name="Karaoz U."/>
            <person name="Brodie E.L."/>
            <person name="Williams K.H."/>
            <person name="Hubbard S.S."/>
            <person name="Banfield J.F."/>
        </authorList>
    </citation>
    <scope>NUCLEOTIDE SEQUENCE [LARGE SCALE GENOMIC DNA]</scope>
</reference>
<keyword evidence="1" id="KW-1133">Transmembrane helix</keyword>
<organism evidence="2 3">
    <name type="scientific">Candidatus Yanofskybacteria bacterium RIFCSPLOWO2_01_FULL_42_49</name>
    <dbReference type="NCBI Taxonomy" id="1802694"/>
    <lineage>
        <taxon>Bacteria</taxon>
        <taxon>Candidatus Yanofskyibacteriota</taxon>
    </lineage>
</organism>
<feature type="transmembrane region" description="Helical" evidence="1">
    <location>
        <begin position="132"/>
        <end position="153"/>
    </location>
</feature>
<sequence length="231" mass="25799">MIRVVASDKAGNSIESRAKVEILPLDMPEITSITKKIIIGTDDRLIIKGTVIADANVVVSIEDKDKFLVLQNDVETNKSGEWEFRFDRELRRGDYFVTVKAKDSRGALSLPTSPIKVSYVEKAVISLFGLDITLSGLLIVLTVGGVLATGWFYRKTLLRLARSQRESIIISRDLKNAFDLVKKDVDRMAGMVKSDISPDEKELEVKVMSKHIGDTLDKAGKYLDKDIEQLK</sequence>
<dbReference type="EMBL" id="MGKI01000012">
    <property type="protein sequence ID" value="OGN22329.1"/>
    <property type="molecule type" value="Genomic_DNA"/>
</dbReference>
<gene>
    <name evidence="2" type="ORF">A2918_00205</name>
</gene>
<evidence type="ECO:0000313" key="3">
    <source>
        <dbReference type="Proteomes" id="UP000178227"/>
    </source>
</evidence>
<comment type="caution">
    <text evidence="2">The sequence shown here is derived from an EMBL/GenBank/DDBJ whole genome shotgun (WGS) entry which is preliminary data.</text>
</comment>
<keyword evidence="1" id="KW-0472">Membrane</keyword>
<evidence type="ECO:0008006" key="4">
    <source>
        <dbReference type="Google" id="ProtNLM"/>
    </source>
</evidence>
<evidence type="ECO:0000313" key="2">
    <source>
        <dbReference type="EMBL" id="OGN22329.1"/>
    </source>
</evidence>
<protein>
    <recommendedName>
        <fullName evidence="4">Bacterial Ig-like domain-containing protein</fullName>
    </recommendedName>
</protein>
<accession>A0A1F8GCX9</accession>
<dbReference type="InterPro" id="IPR013783">
    <property type="entry name" value="Ig-like_fold"/>
</dbReference>
<evidence type="ECO:0000256" key="1">
    <source>
        <dbReference type="SAM" id="Phobius"/>
    </source>
</evidence>